<reference evidence="7" key="1">
    <citation type="submission" date="2018-12" db="EMBL/GenBank/DDBJ databases">
        <title>Novel natural products biosynthetic potential of the class Ktedonobacteria.</title>
        <authorList>
            <person name="Zheng Y."/>
            <person name="Saitou A."/>
            <person name="Wang C.M."/>
            <person name="Toyoda A."/>
            <person name="Minakuchi Y."/>
            <person name="Sekiguchi Y."/>
            <person name="Ueda K."/>
            <person name="Takano H."/>
            <person name="Sakai Y."/>
            <person name="Yokota A."/>
            <person name="Yabe S."/>
        </authorList>
    </citation>
    <scope>NUCLEOTIDE SEQUENCE</scope>
    <source>
        <strain evidence="7">COM3</strain>
    </source>
</reference>
<feature type="transmembrane region" description="Helical" evidence="6">
    <location>
        <begin position="64"/>
        <end position="82"/>
    </location>
</feature>
<protein>
    <submittedName>
        <fullName evidence="7">LysE family translocator</fullName>
    </submittedName>
</protein>
<evidence type="ECO:0000256" key="4">
    <source>
        <dbReference type="ARBA" id="ARBA00022989"/>
    </source>
</evidence>
<evidence type="ECO:0000256" key="1">
    <source>
        <dbReference type="ARBA" id="ARBA00004651"/>
    </source>
</evidence>
<organism evidence="7">
    <name type="scientific">Thermosporothrix sp. COM3</name>
    <dbReference type="NCBI Taxonomy" id="2490863"/>
    <lineage>
        <taxon>Bacteria</taxon>
        <taxon>Bacillati</taxon>
        <taxon>Chloroflexota</taxon>
        <taxon>Ktedonobacteria</taxon>
        <taxon>Ktedonobacterales</taxon>
        <taxon>Thermosporotrichaceae</taxon>
        <taxon>Thermosporothrix</taxon>
    </lineage>
</organism>
<dbReference type="Pfam" id="PF01810">
    <property type="entry name" value="LysE"/>
    <property type="match status" value="1"/>
</dbReference>
<dbReference type="GO" id="GO:0006865">
    <property type="term" value="P:amino acid transport"/>
    <property type="evidence" value="ECO:0007669"/>
    <property type="project" value="InterPro"/>
</dbReference>
<dbReference type="AlphaFoldDB" id="A0A455SEX9"/>
<name>A0A455SEX9_9CHLR</name>
<feature type="transmembrane region" description="Helical" evidence="6">
    <location>
        <begin position="185"/>
        <end position="203"/>
    </location>
</feature>
<feature type="transmembrane region" description="Helical" evidence="6">
    <location>
        <begin position="6"/>
        <end position="25"/>
    </location>
</feature>
<dbReference type="InterPro" id="IPR001123">
    <property type="entry name" value="LeuE-type"/>
</dbReference>
<evidence type="ECO:0000256" key="3">
    <source>
        <dbReference type="ARBA" id="ARBA00022692"/>
    </source>
</evidence>
<evidence type="ECO:0000256" key="6">
    <source>
        <dbReference type="SAM" id="Phobius"/>
    </source>
</evidence>
<feature type="transmembrane region" description="Helical" evidence="6">
    <location>
        <begin position="37"/>
        <end position="58"/>
    </location>
</feature>
<gene>
    <name evidence="7" type="ORF">KTC_17740</name>
</gene>
<proteinExistence type="predicted"/>
<keyword evidence="2" id="KW-1003">Cell membrane</keyword>
<dbReference type="PANTHER" id="PTHR38825:SF2">
    <property type="entry name" value="LYSINE TRANSPORTER LYSE"/>
    <property type="match status" value="1"/>
</dbReference>
<feature type="transmembrane region" description="Helical" evidence="6">
    <location>
        <begin position="103"/>
        <end position="125"/>
    </location>
</feature>
<comment type="subcellular location">
    <subcellularLocation>
        <location evidence="1">Cell membrane</location>
        <topology evidence="1">Multi-pass membrane protein</topology>
    </subcellularLocation>
</comment>
<sequence>MYLVQGLLLGLTAGLSPGPLLGLLLSQTLRRGWRAGMIVALAPLVTDAAIVALALLVLGHLPPWALHLVSLLGGLVVIYLGIESMRTVKLQIPGSVKEDTSRRVLFLAIITNLLNPHPYIFWATVGGSLLFRSFLEGGLLVSCAFTLSLYAMIIGTKMMLALLISRGQKVLTESWYRLALRGSGLFLLLLGALLVWEGLQALWR</sequence>
<evidence type="ECO:0000256" key="5">
    <source>
        <dbReference type="ARBA" id="ARBA00023136"/>
    </source>
</evidence>
<keyword evidence="4 6" id="KW-1133">Transmembrane helix</keyword>
<dbReference type="EMBL" id="AP019376">
    <property type="protein sequence ID" value="BBH87023.1"/>
    <property type="molecule type" value="Genomic_DNA"/>
</dbReference>
<keyword evidence="3 6" id="KW-0812">Transmembrane</keyword>
<feature type="transmembrane region" description="Helical" evidence="6">
    <location>
        <begin position="137"/>
        <end position="164"/>
    </location>
</feature>
<keyword evidence="5 6" id="KW-0472">Membrane</keyword>
<evidence type="ECO:0000256" key="2">
    <source>
        <dbReference type="ARBA" id="ARBA00022475"/>
    </source>
</evidence>
<dbReference type="PANTHER" id="PTHR38825">
    <property type="entry name" value="LYSINE EXPORTER PROTEIN (LYSE/YGGA)"/>
    <property type="match status" value="1"/>
</dbReference>
<accession>A0A455SEX9</accession>
<dbReference type="GO" id="GO:0005886">
    <property type="term" value="C:plasma membrane"/>
    <property type="evidence" value="ECO:0007669"/>
    <property type="project" value="UniProtKB-SubCell"/>
</dbReference>
<evidence type="ECO:0000313" key="7">
    <source>
        <dbReference type="EMBL" id="BBH87023.1"/>
    </source>
</evidence>